<name>A0A915P1G2_9BILA</name>
<dbReference type="WBParaSite" id="scf7180000421818.g7783">
    <property type="protein sequence ID" value="scf7180000421818.g7783"/>
    <property type="gene ID" value="scf7180000421818.g7783"/>
</dbReference>
<evidence type="ECO:0000313" key="3">
    <source>
        <dbReference type="WBParaSite" id="scf7180000421818.g7783"/>
    </source>
</evidence>
<reference evidence="3" key="1">
    <citation type="submission" date="2022-11" db="UniProtKB">
        <authorList>
            <consortium name="WormBaseParasite"/>
        </authorList>
    </citation>
    <scope>IDENTIFICATION</scope>
</reference>
<dbReference type="Proteomes" id="UP000887560">
    <property type="component" value="Unplaced"/>
</dbReference>
<keyword evidence="1" id="KW-0560">Oxidoreductase</keyword>
<dbReference type="PANTHER" id="PTHR22604">
    <property type="entry name" value="OXIDOREDUCTASES"/>
    <property type="match status" value="1"/>
</dbReference>
<organism evidence="2 3">
    <name type="scientific">Meloidogyne floridensis</name>
    <dbReference type="NCBI Taxonomy" id="298350"/>
    <lineage>
        <taxon>Eukaryota</taxon>
        <taxon>Metazoa</taxon>
        <taxon>Ecdysozoa</taxon>
        <taxon>Nematoda</taxon>
        <taxon>Chromadorea</taxon>
        <taxon>Rhabditida</taxon>
        <taxon>Tylenchina</taxon>
        <taxon>Tylenchomorpha</taxon>
        <taxon>Tylenchoidea</taxon>
        <taxon>Meloidogynidae</taxon>
        <taxon>Meloidogyninae</taxon>
        <taxon>Meloidogyne</taxon>
    </lineage>
</organism>
<sequence>IPEFFWCPEEAIIRRYPDPKTVPHVLSVKPTTEKINNYLPEFNLFNYYYPKTAGLFYQIDHVSNCLREGKKESDLMTLNDSILLAETLDEIRKQLGVNSLYIKIEWRKYEKILPPELFNKLDQTEKNRFELKLYVEKKLSDSDNYGYTVHSKMTEKYDYSKFNKYELSTNDKTPIAFQKNNYTLEVLFNEQILIGPVQIDGGTGKAIIIPLISSEKHIIYNYNDKREFADFERPTRVLKFIVNKFQKTLKMNLTCMSGRSVVFNLVEDSNYYSTLYYYRRVCTADRYLLIIEDNEYNIPPIPIECDEAIYENQIENLYFITIQNPEENSPMISALCKLNRNNPQKKNVDEINIELERYKKLNNKRKHASSSRSFINKTTKDNILVSTATDIENTRKNQQIKEIQKQIEQKHFEGTNYTKNINEKLFDNLINDAKKHVETCSKDINNSQNFLKYIYKTESFVKDGVIDNEGIKRIDKYLEDIKLDNEYLEKIEAKSASLINELTK</sequence>
<evidence type="ECO:0000313" key="2">
    <source>
        <dbReference type="Proteomes" id="UP000887560"/>
    </source>
</evidence>
<proteinExistence type="predicted"/>
<dbReference type="Gene3D" id="3.30.360.10">
    <property type="entry name" value="Dihydrodipicolinate Reductase, domain 2"/>
    <property type="match status" value="1"/>
</dbReference>
<dbReference type="InterPro" id="IPR050984">
    <property type="entry name" value="Gfo/Idh/MocA_domain"/>
</dbReference>
<dbReference type="AlphaFoldDB" id="A0A915P1G2"/>
<accession>A0A915P1G2</accession>
<dbReference type="PANTHER" id="PTHR22604:SF105">
    <property type="entry name" value="TRANS-1,2-DIHYDROBENZENE-1,2-DIOL DEHYDROGENASE"/>
    <property type="match status" value="1"/>
</dbReference>
<dbReference type="GO" id="GO:0016491">
    <property type="term" value="F:oxidoreductase activity"/>
    <property type="evidence" value="ECO:0007669"/>
    <property type="project" value="UniProtKB-KW"/>
</dbReference>
<keyword evidence="2" id="KW-1185">Reference proteome</keyword>
<evidence type="ECO:0000256" key="1">
    <source>
        <dbReference type="ARBA" id="ARBA00023002"/>
    </source>
</evidence>
<protein>
    <submittedName>
        <fullName evidence="3">Uncharacterized protein</fullName>
    </submittedName>
</protein>